<comment type="caution">
    <text evidence="2">The sequence shown here is derived from an EMBL/GenBank/DDBJ whole genome shotgun (WGS) entry which is preliminary data.</text>
</comment>
<organism evidence="2 3">
    <name type="scientific">Alcanivorax jadensis T9</name>
    <dbReference type="NCBI Taxonomy" id="1177181"/>
    <lineage>
        <taxon>Bacteria</taxon>
        <taxon>Pseudomonadati</taxon>
        <taxon>Pseudomonadota</taxon>
        <taxon>Gammaproteobacteria</taxon>
        <taxon>Oceanospirillales</taxon>
        <taxon>Alcanivoracaceae</taxon>
        <taxon>Alcanivorax</taxon>
    </lineage>
</organism>
<gene>
    <name evidence="2" type="ORF">T9A_00913</name>
</gene>
<keyword evidence="1" id="KW-0472">Membrane</keyword>
<dbReference type="Proteomes" id="UP000029443">
    <property type="component" value="Unassembled WGS sequence"/>
</dbReference>
<reference evidence="2 3" key="1">
    <citation type="submission" date="2012-09" db="EMBL/GenBank/DDBJ databases">
        <title>Genome Sequence of alkane-degrading Bacterium Alcanivorax jadensis T9.</title>
        <authorList>
            <person name="Lai Q."/>
            <person name="Shao Z."/>
        </authorList>
    </citation>
    <scope>NUCLEOTIDE SEQUENCE [LARGE SCALE GENOMIC DNA]</scope>
    <source>
        <strain evidence="2 3">T9</strain>
    </source>
</reference>
<dbReference type="RefSeq" id="WP_035245456.1">
    <property type="nucleotide sequence ID" value="NZ_ARXU01000002.1"/>
</dbReference>
<keyword evidence="3" id="KW-1185">Reference proteome</keyword>
<evidence type="ECO:0000256" key="1">
    <source>
        <dbReference type="SAM" id="Phobius"/>
    </source>
</evidence>
<feature type="transmembrane region" description="Helical" evidence="1">
    <location>
        <begin position="75"/>
        <end position="96"/>
    </location>
</feature>
<evidence type="ECO:0000313" key="2">
    <source>
        <dbReference type="EMBL" id="KGD62622.1"/>
    </source>
</evidence>
<name>A0ABR4WH03_9GAMM</name>
<keyword evidence="1" id="KW-0812">Transmembrane</keyword>
<feature type="transmembrane region" description="Helical" evidence="1">
    <location>
        <begin position="43"/>
        <end position="63"/>
    </location>
</feature>
<evidence type="ECO:0000313" key="3">
    <source>
        <dbReference type="Proteomes" id="UP000029443"/>
    </source>
</evidence>
<keyword evidence="1" id="KW-1133">Transmembrane helix</keyword>
<protein>
    <recommendedName>
        <fullName evidence="4">DUF1475 domain-containing protein</fullName>
    </recommendedName>
</protein>
<proteinExistence type="predicted"/>
<accession>A0ABR4WH03</accession>
<evidence type="ECO:0008006" key="4">
    <source>
        <dbReference type="Google" id="ProtNLM"/>
    </source>
</evidence>
<sequence length="115" mass="12661">MIFFRSLLVAMLVILSAYTAVVVGNHGMNLLTVFFADMAAIEWPGQFNLDFMFMLALSALWVLWRQGISLSGIGLALCAFFGGALFLSCYLLVLSVQTNGDVRKMLLGRHMPAHS</sequence>
<dbReference type="EMBL" id="ARXU01000002">
    <property type="protein sequence ID" value="KGD62622.1"/>
    <property type="molecule type" value="Genomic_DNA"/>
</dbReference>